<dbReference type="AlphaFoldDB" id="A0A3L5TT65"/>
<protein>
    <submittedName>
        <fullName evidence="1">Uncharacterized protein</fullName>
    </submittedName>
</protein>
<sequence>MSTNTVKVKLHNMEIMLKYGYIVAASFRFTNNFQGEEEAYTAQLNYVTREDLQLQAVKMFISHFFNTFTYRSHLPLPTDNPTNIDVLLYLSSTNTDEQNDNSFKFNLELNMVGILVDRNVLEATLKFVERNETSNRMNICVKLPIAASDTLKTLNRKRYARMSYIAIELFTNIMEHAAQMQLPSDTQVIRLITNHIFQRTETEIAELEENGLMLQILKVVERLDNAFQTSSQNSHKTKIVQLSQKYLTRDLEDEYVQKGLEMEALQCKMITKTTNVNIRFHCGKQFYANVILTDFESMSLNLKAKIVGIDNSETEEIAKYLTSTCSEINDAFLKGKKDGRIVLAVKQHTDRMEELVLTAIKMILKRLLIAYRSHLQCATVKTTWVDVLVFPECSPTDGGHGSNNEGELKLNLRLFMSRITEENEICTATVNFITKKTSSPEDYNETDIHLKLPISTKEKGTTRQKVEVSAPCYGIASVGGMLFVISDKHIKKISLDKTVDFDLNSHSIFCDLPASEVYYLAVNREKLLFSADDSVFCYDINGVFQWIYKMKIPKQITTDEDGNVFVADAGTNVIVRYDGKSTENLLTNSNGLVLPTGVHYDKQEKCLLVCNFSNGRAFLFDRN</sequence>
<name>A0A3L5TT65_MYTGA</name>
<dbReference type="Gene3D" id="2.120.10.30">
    <property type="entry name" value="TolB, C-terminal domain"/>
    <property type="match status" value="1"/>
</dbReference>
<keyword evidence="2" id="KW-1185">Reference proteome</keyword>
<dbReference type="EMBL" id="KV584915">
    <property type="protein sequence ID" value="OPL33092.1"/>
    <property type="molecule type" value="Genomic_DNA"/>
</dbReference>
<evidence type="ECO:0000313" key="1">
    <source>
        <dbReference type="EMBL" id="OPL33092.1"/>
    </source>
</evidence>
<proteinExistence type="predicted"/>
<accession>A0A3L5TT65</accession>
<gene>
    <name evidence="1" type="ORF">AM593_09803</name>
</gene>
<comment type="caution">
    <text evidence="1">The sequence shown here is derived from an EMBL/GenBank/DDBJ whole genome shotgun (WGS) entry which is preliminary data.</text>
</comment>
<dbReference type="SUPFAM" id="SSF63825">
    <property type="entry name" value="YWTD domain"/>
    <property type="match status" value="1"/>
</dbReference>
<evidence type="ECO:0000313" key="2">
    <source>
        <dbReference type="Proteomes" id="UP000266721"/>
    </source>
</evidence>
<dbReference type="InterPro" id="IPR011042">
    <property type="entry name" value="6-blade_b-propeller_TolB-like"/>
</dbReference>
<reference evidence="1 2" key="1">
    <citation type="journal article" date="2016" name="PLoS ONE">
        <title>A First Insight into the Genome of the Filter-Feeder Mussel Mytilus galloprovincialis.</title>
        <authorList>
            <person name="Murgarella M."/>
            <person name="Puiu D."/>
            <person name="Novoa B."/>
            <person name="Figueras A."/>
            <person name="Posada D."/>
            <person name="Canchaya C."/>
        </authorList>
    </citation>
    <scope>NUCLEOTIDE SEQUENCE [LARGE SCALE GENOMIC DNA]</scope>
    <source>
        <tissue evidence="1">Muscle</tissue>
    </source>
</reference>
<dbReference type="Proteomes" id="UP000266721">
    <property type="component" value="Unassembled WGS sequence"/>
</dbReference>
<feature type="non-terminal residue" evidence="1">
    <location>
        <position position="1"/>
    </location>
</feature>
<organism evidence="1 2">
    <name type="scientific">Mytilus galloprovincialis</name>
    <name type="common">Mediterranean mussel</name>
    <dbReference type="NCBI Taxonomy" id="29158"/>
    <lineage>
        <taxon>Eukaryota</taxon>
        <taxon>Metazoa</taxon>
        <taxon>Spiralia</taxon>
        <taxon>Lophotrochozoa</taxon>
        <taxon>Mollusca</taxon>
        <taxon>Bivalvia</taxon>
        <taxon>Autobranchia</taxon>
        <taxon>Pteriomorphia</taxon>
        <taxon>Mytilida</taxon>
        <taxon>Mytiloidea</taxon>
        <taxon>Mytilidae</taxon>
        <taxon>Mytilinae</taxon>
        <taxon>Mytilus</taxon>
    </lineage>
</organism>